<dbReference type="GO" id="GO:0005524">
    <property type="term" value="F:ATP binding"/>
    <property type="evidence" value="ECO:0007669"/>
    <property type="project" value="UniProtKB-KW"/>
</dbReference>
<sequence length="365" mass="41334">MYTEISKIIEGALSGDKEKVFNYSKILAKNLEVDGDLALSRKINNILSKKRGGMVSLDSISSKPVDGESRMDMVDVCYPNIDIDKLILNNEMNKEIIEFIKSYQNRDKLLKAGIDEPCTMLLYGPPGCGKTTIAQYISMETGLPLITARLDGMISSLLGSTAKNIRKIFDFASRQECILFLDEFDVIAKIRDDKNETGELKRVVNSLIQNIDVFSKDSIIIAATNHHELLDPAIWRRFNRVLSVSKPTEFEIKSLIDIFINDSKIKFDITDKKIENIATLLIGLSHSDINTIINNSMRSAVINERNEISLFDILKEAFLFKNHMINNETEFIEFLIKGGMTHRELKSCGFPLRKIQMVSKIVRGE</sequence>
<dbReference type="GeneID" id="60840812"/>
<dbReference type="RefSeq" id="WP_094225140.1">
    <property type="nucleotide sequence ID" value="NZ_JAGZZP010000021.1"/>
</dbReference>
<evidence type="ECO:0000256" key="1">
    <source>
        <dbReference type="ARBA" id="ARBA00006914"/>
    </source>
</evidence>
<evidence type="ECO:0000313" key="5">
    <source>
        <dbReference type="EMBL" id="MBS6535790.1"/>
    </source>
</evidence>
<comment type="similarity">
    <text evidence="1">Belongs to the AAA ATPase family.</text>
</comment>
<dbReference type="EMBL" id="JAGZZP010000021">
    <property type="protein sequence ID" value="MBS6535790.1"/>
    <property type="molecule type" value="Genomic_DNA"/>
</dbReference>
<gene>
    <name evidence="5" type="ORF">KH327_08160</name>
</gene>
<dbReference type="Pfam" id="PF00004">
    <property type="entry name" value="AAA"/>
    <property type="match status" value="1"/>
</dbReference>
<dbReference type="SUPFAM" id="SSF52540">
    <property type="entry name" value="P-loop containing nucleoside triphosphate hydrolases"/>
    <property type="match status" value="1"/>
</dbReference>
<feature type="domain" description="AAA+ ATPase" evidence="4">
    <location>
        <begin position="116"/>
        <end position="248"/>
    </location>
</feature>
<dbReference type="SMART" id="SM00382">
    <property type="entry name" value="AAA"/>
    <property type="match status" value="1"/>
</dbReference>
<name>A0A943SSD2_9FIRM</name>
<evidence type="ECO:0000256" key="2">
    <source>
        <dbReference type="ARBA" id="ARBA00022741"/>
    </source>
</evidence>
<evidence type="ECO:0000259" key="4">
    <source>
        <dbReference type="SMART" id="SM00382"/>
    </source>
</evidence>
<evidence type="ECO:0000256" key="3">
    <source>
        <dbReference type="ARBA" id="ARBA00022840"/>
    </source>
</evidence>
<comment type="caution">
    <text evidence="5">The sequence shown here is derived from an EMBL/GenBank/DDBJ whole genome shotgun (WGS) entry which is preliminary data.</text>
</comment>
<dbReference type="InterPro" id="IPR003593">
    <property type="entry name" value="AAA+_ATPase"/>
</dbReference>
<dbReference type="InterPro" id="IPR003959">
    <property type="entry name" value="ATPase_AAA_core"/>
</dbReference>
<organism evidence="5 6">
    <name type="scientific">Peptoniphilus harei</name>
    <dbReference type="NCBI Taxonomy" id="54005"/>
    <lineage>
        <taxon>Bacteria</taxon>
        <taxon>Bacillati</taxon>
        <taxon>Bacillota</taxon>
        <taxon>Tissierellia</taxon>
        <taxon>Tissierellales</taxon>
        <taxon>Peptoniphilaceae</taxon>
        <taxon>Peptoniphilus</taxon>
    </lineage>
</organism>
<reference evidence="5" key="1">
    <citation type="submission" date="2021-02" db="EMBL/GenBank/DDBJ databases">
        <title>Infant gut strain persistence is associated with maternal origin, phylogeny, and functional potential including surface adhesion and iron acquisition.</title>
        <authorList>
            <person name="Lou Y.C."/>
        </authorList>
    </citation>
    <scope>NUCLEOTIDE SEQUENCE</scope>
    <source>
        <strain evidence="5">L3_060_052G1_dasL3_060_052G1_concoct_1</strain>
    </source>
</reference>
<dbReference type="Gene3D" id="3.40.50.300">
    <property type="entry name" value="P-loop containing nucleotide triphosphate hydrolases"/>
    <property type="match status" value="1"/>
</dbReference>
<evidence type="ECO:0000313" key="6">
    <source>
        <dbReference type="Proteomes" id="UP000748991"/>
    </source>
</evidence>
<dbReference type="AlphaFoldDB" id="A0A943SSD2"/>
<keyword evidence="3 5" id="KW-0067">ATP-binding</keyword>
<dbReference type="Proteomes" id="UP000748991">
    <property type="component" value="Unassembled WGS sequence"/>
</dbReference>
<protein>
    <submittedName>
        <fullName evidence="5">ATP-binding protein</fullName>
    </submittedName>
</protein>
<dbReference type="InterPro" id="IPR050221">
    <property type="entry name" value="26S_Proteasome_ATPase"/>
</dbReference>
<dbReference type="InterPro" id="IPR027417">
    <property type="entry name" value="P-loop_NTPase"/>
</dbReference>
<accession>A0A943SSD2</accession>
<dbReference type="GO" id="GO:0016887">
    <property type="term" value="F:ATP hydrolysis activity"/>
    <property type="evidence" value="ECO:0007669"/>
    <property type="project" value="InterPro"/>
</dbReference>
<keyword evidence="2" id="KW-0547">Nucleotide-binding</keyword>
<proteinExistence type="inferred from homology"/>
<dbReference type="CDD" id="cd19481">
    <property type="entry name" value="RecA-like_protease"/>
    <property type="match status" value="1"/>
</dbReference>
<dbReference type="PANTHER" id="PTHR23073">
    <property type="entry name" value="26S PROTEASOME REGULATORY SUBUNIT"/>
    <property type="match status" value="1"/>
</dbReference>